<name>A0A151WJW6_9HYME</name>
<dbReference type="EMBL" id="KQ983034">
    <property type="protein sequence ID" value="KYQ48097.1"/>
    <property type="molecule type" value="Genomic_DNA"/>
</dbReference>
<sequence>RMREAKTMKDALMSLLEVLKKKDMLNTIYSMEELNQFFSTPESKHLRSVFMEDFMTTNTFFEWLHNLKEFVKCQTSTSVNTSIVDCEIFTLSPELTPRGVRRGQFVVKEIAVLKKGNTLTHYIFTGPMPWRFLTKSDQSHASWLMSHHHGLRWNDGVVPYRMPQRLISEAVLGESEDIVYVKGSEKREWLSDILNNDDVVIETIDIHYEDIESLKTLDTTNTFRCGRHSKHCALENVLKLFKRWTRFQSK</sequence>
<feature type="non-terminal residue" evidence="1">
    <location>
        <position position="1"/>
    </location>
</feature>
<organism evidence="1 2">
    <name type="scientific">Mycetomoellerius zeteki</name>
    <dbReference type="NCBI Taxonomy" id="64791"/>
    <lineage>
        <taxon>Eukaryota</taxon>
        <taxon>Metazoa</taxon>
        <taxon>Ecdysozoa</taxon>
        <taxon>Arthropoda</taxon>
        <taxon>Hexapoda</taxon>
        <taxon>Insecta</taxon>
        <taxon>Pterygota</taxon>
        <taxon>Neoptera</taxon>
        <taxon>Endopterygota</taxon>
        <taxon>Hymenoptera</taxon>
        <taxon>Apocrita</taxon>
        <taxon>Aculeata</taxon>
        <taxon>Formicoidea</taxon>
        <taxon>Formicidae</taxon>
        <taxon>Myrmicinae</taxon>
        <taxon>Mycetomoellerius</taxon>
    </lineage>
</organism>
<protein>
    <submittedName>
        <fullName evidence="1">Uncharacterized protein</fullName>
    </submittedName>
</protein>
<reference evidence="1 2" key="1">
    <citation type="submission" date="2015-09" db="EMBL/GenBank/DDBJ databases">
        <title>Trachymyrmex zeteki WGS genome.</title>
        <authorList>
            <person name="Nygaard S."/>
            <person name="Hu H."/>
            <person name="Boomsma J."/>
            <person name="Zhang G."/>
        </authorList>
    </citation>
    <scope>NUCLEOTIDE SEQUENCE [LARGE SCALE GENOMIC DNA]</scope>
    <source>
        <strain evidence="1">Tzet28-1</strain>
        <tissue evidence="1">Whole body</tissue>
    </source>
</reference>
<dbReference type="AlphaFoldDB" id="A0A151WJW6"/>
<evidence type="ECO:0000313" key="2">
    <source>
        <dbReference type="Proteomes" id="UP000075809"/>
    </source>
</evidence>
<keyword evidence="2" id="KW-1185">Reference proteome</keyword>
<dbReference type="Proteomes" id="UP000075809">
    <property type="component" value="Unassembled WGS sequence"/>
</dbReference>
<proteinExistence type="predicted"/>
<gene>
    <name evidence="1" type="ORF">ALC60_12866</name>
</gene>
<evidence type="ECO:0000313" key="1">
    <source>
        <dbReference type="EMBL" id="KYQ48097.1"/>
    </source>
</evidence>
<accession>A0A151WJW6</accession>